<organism evidence="3 4">
    <name type="scientific">Cucumis sativus</name>
    <name type="common">Cucumber</name>
    <dbReference type="NCBI Taxonomy" id="3659"/>
    <lineage>
        <taxon>Eukaryota</taxon>
        <taxon>Viridiplantae</taxon>
        <taxon>Streptophyta</taxon>
        <taxon>Embryophyta</taxon>
        <taxon>Tracheophyta</taxon>
        <taxon>Spermatophyta</taxon>
        <taxon>Magnoliopsida</taxon>
        <taxon>eudicotyledons</taxon>
        <taxon>Gunneridae</taxon>
        <taxon>Pentapetalae</taxon>
        <taxon>rosids</taxon>
        <taxon>fabids</taxon>
        <taxon>Cucurbitales</taxon>
        <taxon>Cucurbitaceae</taxon>
        <taxon>Benincaseae</taxon>
        <taxon>Cucumis</taxon>
    </lineage>
</organism>
<keyword evidence="2" id="KW-1133">Transmembrane helix</keyword>
<dbReference type="EMBL" id="CM002922">
    <property type="protein sequence ID" value="KGN63450.1"/>
    <property type="molecule type" value="Genomic_DNA"/>
</dbReference>
<feature type="compositionally biased region" description="Basic and acidic residues" evidence="1">
    <location>
        <begin position="1"/>
        <end position="17"/>
    </location>
</feature>
<name>A0A0A0LNG7_CUCSA</name>
<evidence type="ECO:0000313" key="3">
    <source>
        <dbReference type="EMBL" id="KGN63450.1"/>
    </source>
</evidence>
<feature type="region of interest" description="Disordered" evidence="1">
    <location>
        <begin position="111"/>
        <end position="135"/>
    </location>
</feature>
<keyword evidence="2" id="KW-0472">Membrane</keyword>
<dbReference type="Gramene" id="KGN63450">
    <property type="protein sequence ID" value="KGN63450"/>
    <property type="gene ID" value="Csa_1G000730"/>
</dbReference>
<dbReference type="AlphaFoldDB" id="A0A0A0LNG7"/>
<feature type="region of interest" description="Disordered" evidence="1">
    <location>
        <begin position="1"/>
        <end position="69"/>
    </location>
</feature>
<protein>
    <submittedName>
        <fullName evidence="3">Uncharacterized protein</fullName>
    </submittedName>
</protein>
<keyword evidence="2" id="KW-0812">Transmembrane</keyword>
<gene>
    <name evidence="3" type="ORF">Csa_1G000730</name>
</gene>
<reference evidence="3 4" key="1">
    <citation type="journal article" date="2009" name="Nat. Genet.">
        <title>The genome of the cucumber, Cucumis sativus L.</title>
        <authorList>
            <person name="Huang S."/>
            <person name="Li R."/>
            <person name="Zhang Z."/>
            <person name="Li L."/>
            <person name="Gu X."/>
            <person name="Fan W."/>
            <person name="Lucas W.J."/>
            <person name="Wang X."/>
            <person name="Xie B."/>
            <person name="Ni P."/>
            <person name="Ren Y."/>
            <person name="Zhu H."/>
            <person name="Li J."/>
            <person name="Lin K."/>
            <person name="Jin W."/>
            <person name="Fei Z."/>
            <person name="Li G."/>
            <person name="Staub J."/>
            <person name="Kilian A."/>
            <person name="van der Vossen E.A."/>
            <person name="Wu Y."/>
            <person name="Guo J."/>
            <person name="He J."/>
            <person name="Jia Z."/>
            <person name="Ren Y."/>
            <person name="Tian G."/>
            <person name="Lu Y."/>
            <person name="Ruan J."/>
            <person name="Qian W."/>
            <person name="Wang M."/>
            <person name="Huang Q."/>
            <person name="Li B."/>
            <person name="Xuan Z."/>
            <person name="Cao J."/>
            <person name="Asan"/>
            <person name="Wu Z."/>
            <person name="Zhang J."/>
            <person name="Cai Q."/>
            <person name="Bai Y."/>
            <person name="Zhao B."/>
            <person name="Han Y."/>
            <person name="Li Y."/>
            <person name="Li X."/>
            <person name="Wang S."/>
            <person name="Shi Q."/>
            <person name="Liu S."/>
            <person name="Cho W.K."/>
            <person name="Kim J.Y."/>
            <person name="Xu Y."/>
            <person name="Heller-Uszynska K."/>
            <person name="Miao H."/>
            <person name="Cheng Z."/>
            <person name="Zhang S."/>
            <person name="Wu J."/>
            <person name="Yang Y."/>
            <person name="Kang H."/>
            <person name="Li M."/>
            <person name="Liang H."/>
            <person name="Ren X."/>
            <person name="Shi Z."/>
            <person name="Wen M."/>
            <person name="Jian M."/>
            <person name="Yang H."/>
            <person name="Zhang G."/>
            <person name="Yang Z."/>
            <person name="Chen R."/>
            <person name="Liu S."/>
            <person name="Li J."/>
            <person name="Ma L."/>
            <person name="Liu H."/>
            <person name="Zhou Y."/>
            <person name="Zhao J."/>
            <person name="Fang X."/>
            <person name="Li G."/>
            <person name="Fang L."/>
            <person name="Li Y."/>
            <person name="Liu D."/>
            <person name="Zheng H."/>
            <person name="Zhang Y."/>
            <person name="Qin N."/>
            <person name="Li Z."/>
            <person name="Yang G."/>
            <person name="Yang S."/>
            <person name="Bolund L."/>
            <person name="Kristiansen K."/>
            <person name="Zheng H."/>
            <person name="Li S."/>
            <person name="Zhang X."/>
            <person name="Yang H."/>
            <person name="Wang J."/>
            <person name="Sun R."/>
            <person name="Zhang B."/>
            <person name="Jiang S."/>
            <person name="Wang J."/>
            <person name="Du Y."/>
            <person name="Li S."/>
        </authorList>
    </citation>
    <scope>NUCLEOTIDE SEQUENCE [LARGE SCALE GENOMIC DNA]</scope>
    <source>
        <strain evidence="4">cv. 9930</strain>
    </source>
</reference>
<dbReference type="Proteomes" id="UP000029981">
    <property type="component" value="Chromosome 1"/>
</dbReference>
<accession>A0A0A0LNG7</accession>
<evidence type="ECO:0000313" key="4">
    <source>
        <dbReference type="Proteomes" id="UP000029981"/>
    </source>
</evidence>
<feature type="transmembrane region" description="Helical" evidence="2">
    <location>
        <begin position="165"/>
        <end position="184"/>
    </location>
</feature>
<reference evidence="3 4" key="3">
    <citation type="journal article" date="2010" name="BMC Genomics">
        <title>Transcriptome sequencing and comparative analysis of cucumber flowers with different sex types.</title>
        <authorList>
            <person name="Guo S."/>
            <person name="Zheng Y."/>
            <person name="Joung J.G."/>
            <person name="Liu S."/>
            <person name="Zhang Z."/>
            <person name="Crasta O.R."/>
            <person name="Sobral B.W."/>
            <person name="Xu Y."/>
            <person name="Huang S."/>
            <person name="Fei Z."/>
        </authorList>
    </citation>
    <scope>NUCLEOTIDE SEQUENCE [LARGE SCALE GENOMIC DNA]</scope>
    <source>
        <strain evidence="4">cv. 9930</strain>
    </source>
</reference>
<reference evidence="3 4" key="2">
    <citation type="journal article" date="2009" name="PLoS ONE">
        <title>An integrated genetic and cytogenetic map of the cucumber genome.</title>
        <authorList>
            <person name="Ren Y."/>
            <person name="Zhang Z."/>
            <person name="Liu J."/>
            <person name="Staub J.E."/>
            <person name="Han Y."/>
            <person name="Cheng Z."/>
            <person name="Li X."/>
            <person name="Lu J."/>
            <person name="Miao H."/>
            <person name="Kang H."/>
            <person name="Xie B."/>
            <person name="Gu X."/>
            <person name="Wang X."/>
            <person name="Du Y."/>
            <person name="Jin W."/>
            <person name="Huang S."/>
        </authorList>
    </citation>
    <scope>NUCLEOTIDE SEQUENCE [LARGE SCALE GENOMIC DNA]</scope>
    <source>
        <strain evidence="4">cv. 9930</strain>
    </source>
</reference>
<evidence type="ECO:0000256" key="2">
    <source>
        <dbReference type="SAM" id="Phobius"/>
    </source>
</evidence>
<evidence type="ECO:0000256" key="1">
    <source>
        <dbReference type="SAM" id="MobiDB-lite"/>
    </source>
</evidence>
<sequence>MERKGGEYEKANDREIRNGNGSSNAITKGGKMVTDGGPARVGVAVLADEADGGGSRATAEHQSHHQQVMETKEEKYVEIEREGEKTEGRCNSVSKSKELESRGVVVSSVKRDTKNENGLLGGEDDPGSSQCGGNCQNSEDNLGITKMEVGDGRGVIMIMIVRTRLGLQIHIIAIAIAIAIGHVMG</sequence>
<proteinExistence type="predicted"/>
<keyword evidence="4" id="KW-1185">Reference proteome</keyword>
<reference evidence="3 4" key="4">
    <citation type="journal article" date="2011" name="BMC Genomics">
        <title>RNA-Seq improves annotation of protein-coding genes in the cucumber genome.</title>
        <authorList>
            <person name="Li Z."/>
            <person name="Zhang Z."/>
            <person name="Yan P."/>
            <person name="Huang S."/>
            <person name="Fei Z."/>
            <person name="Lin K."/>
        </authorList>
    </citation>
    <scope>NUCLEOTIDE SEQUENCE [LARGE SCALE GENOMIC DNA]</scope>
    <source>
        <strain evidence="4">cv. 9930</strain>
    </source>
</reference>